<dbReference type="GO" id="GO:0019700">
    <property type="term" value="P:organic phosphonate catabolic process"/>
    <property type="evidence" value="ECO:0007669"/>
    <property type="project" value="InterPro"/>
</dbReference>
<evidence type="ECO:0000313" key="10">
    <source>
        <dbReference type="EMBL" id="GGO82293.1"/>
    </source>
</evidence>
<dbReference type="Proteomes" id="UP000599578">
    <property type="component" value="Unassembled WGS sequence"/>
</dbReference>
<comment type="similarity">
    <text evidence="9">Belongs to the HAD-like hydrolase superfamily. PhnX family.</text>
</comment>
<protein>
    <recommendedName>
        <fullName evidence="8 9">Phosphonoacetaldehyde hydrolase</fullName>
        <shortName evidence="9">Phosphonatase</shortName>
        <ecNumber evidence="8 9">3.11.1.1</ecNumber>
    </recommendedName>
    <alternativeName>
        <fullName evidence="9">Phosphonoacetaldehyde phosphonohydrolase</fullName>
    </alternativeName>
</protein>
<name>A0A917ZFM7_9GAMM</name>
<dbReference type="Gene3D" id="3.40.50.1000">
    <property type="entry name" value="HAD superfamily/HAD-like"/>
    <property type="match status" value="1"/>
</dbReference>
<dbReference type="InterPro" id="IPR050155">
    <property type="entry name" value="HAD-like_hydrolase_sf"/>
</dbReference>
<feature type="binding site" evidence="9">
    <location>
        <position position="193"/>
    </location>
    <ligand>
        <name>Mg(2+)</name>
        <dbReference type="ChEBI" id="CHEBI:18420"/>
    </ligand>
</feature>
<dbReference type="Gene3D" id="1.10.150.240">
    <property type="entry name" value="Putative phosphatase, domain 2"/>
    <property type="match status" value="1"/>
</dbReference>
<evidence type="ECO:0000256" key="6">
    <source>
        <dbReference type="ARBA" id="ARBA00052005"/>
    </source>
</evidence>
<dbReference type="PANTHER" id="PTHR43434:SF19">
    <property type="entry name" value="PHOSPHONOACETALDEHYDE HYDROLASE"/>
    <property type="match status" value="1"/>
</dbReference>
<dbReference type="EMBL" id="BMLT01000005">
    <property type="protein sequence ID" value="GGO82293.1"/>
    <property type="molecule type" value="Genomic_DNA"/>
</dbReference>
<evidence type="ECO:0000256" key="7">
    <source>
        <dbReference type="ARBA" id="ARBA00056573"/>
    </source>
</evidence>
<keyword evidence="5 9" id="KW-0704">Schiff base</keyword>
<keyword evidence="11" id="KW-1185">Reference proteome</keyword>
<dbReference type="GO" id="GO:0005829">
    <property type="term" value="C:cytosol"/>
    <property type="evidence" value="ECO:0007669"/>
    <property type="project" value="TreeGrafter"/>
</dbReference>
<evidence type="ECO:0000256" key="1">
    <source>
        <dbReference type="ARBA" id="ARBA00011738"/>
    </source>
</evidence>
<dbReference type="NCBIfam" id="TIGR01422">
    <property type="entry name" value="phosphonatase"/>
    <property type="match status" value="1"/>
</dbReference>
<feature type="binding site" evidence="9">
    <location>
        <position position="21"/>
    </location>
    <ligand>
        <name>Mg(2+)</name>
        <dbReference type="ChEBI" id="CHEBI:18420"/>
    </ligand>
</feature>
<dbReference type="CDD" id="cd02586">
    <property type="entry name" value="HAD_PHN"/>
    <property type="match status" value="1"/>
</dbReference>
<comment type="subunit">
    <text evidence="1 9">Homodimer.</text>
</comment>
<comment type="cofactor">
    <cofactor evidence="9">
        <name>Mg(2+)</name>
        <dbReference type="ChEBI" id="CHEBI:18420"/>
    </cofactor>
    <text evidence="9">Binds 1 Mg(2+) ion per subunit.</text>
</comment>
<dbReference type="PANTHER" id="PTHR43434">
    <property type="entry name" value="PHOSPHOGLYCOLATE PHOSPHATASE"/>
    <property type="match status" value="1"/>
</dbReference>
<evidence type="ECO:0000256" key="3">
    <source>
        <dbReference type="ARBA" id="ARBA00022801"/>
    </source>
</evidence>
<organism evidence="10 11">
    <name type="scientific">Marinobacterium nitratireducens</name>
    <dbReference type="NCBI Taxonomy" id="518897"/>
    <lineage>
        <taxon>Bacteria</taxon>
        <taxon>Pseudomonadati</taxon>
        <taxon>Pseudomonadota</taxon>
        <taxon>Gammaproteobacteria</taxon>
        <taxon>Oceanospirillales</taxon>
        <taxon>Oceanospirillaceae</taxon>
        <taxon>Marinobacterium</taxon>
    </lineage>
</organism>
<evidence type="ECO:0000256" key="9">
    <source>
        <dbReference type="HAMAP-Rule" id="MF_01375"/>
    </source>
</evidence>
<sequence>MSFGYTRFYAGPVQAVIFDWAGTTIDFGSMAPIHAFCSLFEVNGVPITLAEAREPMGTEKREHISRLLALPRIRDAWATAHGQAPNESDIDRLYADFVPMQIASIAERAQLIPGAKATFDYLDERGIAIGANTGYSQEMIAELLPLAAAQGYRPSSNVCATDVPRGRPFPHMTLKNMLDLEIEAVQGVVKVDDTLTGIEEGLNAGCWTVGVAISGNEVGLDLAAWEALDAGEQELRRTAACQRFRSAGAHYVIDSVAELPSVIEDIEARLAQGEQP</sequence>
<dbReference type="SFLD" id="SFLDG01129">
    <property type="entry name" value="C1.5:_HAD__Beta-PGM__Phosphata"/>
    <property type="match status" value="1"/>
</dbReference>
<dbReference type="GO" id="GO:0006281">
    <property type="term" value="P:DNA repair"/>
    <property type="evidence" value="ECO:0007669"/>
    <property type="project" value="TreeGrafter"/>
</dbReference>
<proteinExistence type="inferred from homology"/>
<feature type="active site" description="Nucleophile" evidence="9">
    <location>
        <position position="19"/>
    </location>
</feature>
<reference evidence="10 11" key="1">
    <citation type="journal article" date="2014" name="Int. J. Syst. Evol. Microbiol.">
        <title>Complete genome sequence of Corynebacterium casei LMG S-19264T (=DSM 44701T), isolated from a smear-ripened cheese.</title>
        <authorList>
            <consortium name="US DOE Joint Genome Institute (JGI-PGF)"/>
            <person name="Walter F."/>
            <person name="Albersmeier A."/>
            <person name="Kalinowski J."/>
            <person name="Ruckert C."/>
        </authorList>
    </citation>
    <scope>NUCLEOTIDE SEQUENCE [LARGE SCALE GENOMIC DNA]</scope>
    <source>
        <strain evidence="10 11">CGMCC 1.7286</strain>
    </source>
</reference>
<keyword evidence="3 9" id="KW-0378">Hydrolase</keyword>
<dbReference type="RefSeq" id="WP_188860773.1">
    <property type="nucleotide sequence ID" value="NZ_BMLT01000005.1"/>
</dbReference>
<dbReference type="AlphaFoldDB" id="A0A917ZFM7"/>
<comment type="catalytic activity">
    <reaction evidence="6 9">
        <text>phosphonoacetaldehyde + H2O = acetaldehyde + phosphate + H(+)</text>
        <dbReference type="Rhea" id="RHEA:18905"/>
        <dbReference type="ChEBI" id="CHEBI:15343"/>
        <dbReference type="ChEBI" id="CHEBI:15377"/>
        <dbReference type="ChEBI" id="CHEBI:15378"/>
        <dbReference type="ChEBI" id="CHEBI:43474"/>
        <dbReference type="ChEBI" id="CHEBI:58383"/>
        <dbReference type="EC" id="3.11.1.1"/>
    </reaction>
</comment>
<dbReference type="Pfam" id="PF00702">
    <property type="entry name" value="Hydrolase"/>
    <property type="match status" value="1"/>
</dbReference>
<dbReference type="SUPFAM" id="SSF56784">
    <property type="entry name" value="HAD-like"/>
    <property type="match status" value="1"/>
</dbReference>
<evidence type="ECO:0000256" key="2">
    <source>
        <dbReference type="ARBA" id="ARBA00022723"/>
    </source>
</evidence>
<dbReference type="FunFam" id="1.10.150.240:FF:000006">
    <property type="entry name" value="Phosphonoacetaldehyde hydrolase"/>
    <property type="match status" value="1"/>
</dbReference>
<dbReference type="InterPro" id="IPR006323">
    <property type="entry name" value="Phosphonoacetald_hydro"/>
</dbReference>
<feature type="binding site" evidence="9">
    <location>
        <position position="19"/>
    </location>
    <ligand>
        <name>Mg(2+)</name>
        <dbReference type="ChEBI" id="CHEBI:18420"/>
    </ligand>
</feature>
<gene>
    <name evidence="9 10" type="primary">phnX</name>
    <name evidence="10" type="ORF">GCM10011348_23340</name>
</gene>
<feature type="active site" description="Schiff-base intermediate with substrate" evidence="9">
    <location>
        <position position="60"/>
    </location>
</feature>
<dbReference type="GO" id="GO:0000287">
    <property type="term" value="F:magnesium ion binding"/>
    <property type="evidence" value="ECO:0007669"/>
    <property type="project" value="UniProtKB-UniRule"/>
</dbReference>
<keyword evidence="2 9" id="KW-0479">Metal-binding</keyword>
<evidence type="ECO:0000256" key="5">
    <source>
        <dbReference type="ARBA" id="ARBA00023270"/>
    </source>
</evidence>
<dbReference type="HAMAP" id="MF_01375">
    <property type="entry name" value="PhnX"/>
    <property type="match status" value="1"/>
</dbReference>
<dbReference type="InterPro" id="IPR023198">
    <property type="entry name" value="PGP-like_dom2"/>
</dbReference>
<dbReference type="EC" id="3.11.1.1" evidence="8 9"/>
<dbReference type="GO" id="GO:0050194">
    <property type="term" value="F:phosphonoacetaldehyde hydrolase activity"/>
    <property type="evidence" value="ECO:0007669"/>
    <property type="project" value="UniProtKB-UniRule"/>
</dbReference>
<keyword evidence="4 9" id="KW-0460">Magnesium</keyword>
<dbReference type="GO" id="GO:0008967">
    <property type="term" value="F:phosphoglycolate phosphatase activity"/>
    <property type="evidence" value="ECO:0007669"/>
    <property type="project" value="TreeGrafter"/>
</dbReference>
<dbReference type="NCBIfam" id="TIGR01509">
    <property type="entry name" value="HAD-SF-IA-v3"/>
    <property type="match status" value="1"/>
</dbReference>
<comment type="caution">
    <text evidence="10">The sequence shown here is derived from an EMBL/GenBank/DDBJ whole genome shotgun (WGS) entry which is preliminary data.</text>
</comment>
<dbReference type="SFLD" id="SFLDS00003">
    <property type="entry name" value="Haloacid_Dehalogenase"/>
    <property type="match status" value="1"/>
</dbReference>
<accession>A0A917ZFM7</accession>
<evidence type="ECO:0000256" key="4">
    <source>
        <dbReference type="ARBA" id="ARBA00022842"/>
    </source>
</evidence>
<evidence type="ECO:0000313" key="11">
    <source>
        <dbReference type="Proteomes" id="UP000599578"/>
    </source>
</evidence>
<dbReference type="InterPro" id="IPR006439">
    <property type="entry name" value="HAD-SF_hydro_IA"/>
</dbReference>
<comment type="function">
    <text evidence="7 9">Involved in phosphonate degradation.</text>
</comment>
<dbReference type="InterPro" id="IPR023214">
    <property type="entry name" value="HAD_sf"/>
</dbReference>
<dbReference type="InterPro" id="IPR036412">
    <property type="entry name" value="HAD-like_sf"/>
</dbReference>
<dbReference type="SFLD" id="SFLDG01135">
    <property type="entry name" value="C1.5.6:_HAD__Beta-PGM__Phospha"/>
    <property type="match status" value="1"/>
</dbReference>
<evidence type="ECO:0000256" key="8">
    <source>
        <dbReference type="ARBA" id="ARBA00066472"/>
    </source>
</evidence>